<dbReference type="InterPro" id="IPR042222">
    <property type="entry name" value="Dynein_2_N"/>
</dbReference>
<keyword evidence="4" id="KW-0493">Microtubule</keyword>
<dbReference type="GO" id="GO:0005874">
    <property type="term" value="C:microtubule"/>
    <property type="evidence" value="ECO:0007669"/>
    <property type="project" value="UniProtKB-KW"/>
</dbReference>
<feature type="domain" description="Dynein heavy chain AAA 5 extension" evidence="19">
    <location>
        <begin position="2334"/>
        <end position="2451"/>
    </location>
</feature>
<evidence type="ECO:0000259" key="16">
    <source>
        <dbReference type="Pfam" id="PF08393"/>
    </source>
</evidence>
<dbReference type="Proteomes" id="UP000663828">
    <property type="component" value="Unassembled WGS sequence"/>
</dbReference>
<dbReference type="InterPro" id="IPR041466">
    <property type="entry name" value="Dynein_AAA5_ext"/>
</dbReference>
<dbReference type="InterPro" id="IPR043157">
    <property type="entry name" value="Dynein_AAA1S"/>
</dbReference>
<dbReference type="Pfam" id="PF08385">
    <property type="entry name" value="DHC_N1"/>
    <property type="match status" value="1"/>
</dbReference>
<evidence type="ECO:0000256" key="2">
    <source>
        <dbReference type="ARBA" id="ARBA00008887"/>
    </source>
</evidence>
<dbReference type="Pfam" id="PF17857">
    <property type="entry name" value="AAA_lid_1"/>
    <property type="match status" value="1"/>
</dbReference>
<keyword evidence="11" id="KW-0505">Motor protein</keyword>
<dbReference type="Gene3D" id="1.10.287.2620">
    <property type="match status" value="1"/>
</dbReference>
<dbReference type="FunFam" id="3.40.50.300:FF:000945">
    <property type="entry name" value="Dynein axonemal heavy chain 9"/>
    <property type="match status" value="1"/>
</dbReference>
<keyword evidence="3" id="KW-0963">Cytoplasm</keyword>
<dbReference type="EMBL" id="CAJNOR010003214">
    <property type="protein sequence ID" value="CAF1390325.1"/>
    <property type="molecule type" value="Genomic_DNA"/>
</dbReference>
<dbReference type="GO" id="GO:0005858">
    <property type="term" value="C:axonemal dynein complex"/>
    <property type="evidence" value="ECO:0007669"/>
    <property type="project" value="TreeGrafter"/>
</dbReference>
<keyword evidence="5" id="KW-0677">Repeat</keyword>
<evidence type="ECO:0000259" key="15">
    <source>
        <dbReference type="Pfam" id="PF08385"/>
    </source>
</evidence>
<evidence type="ECO:0000259" key="20">
    <source>
        <dbReference type="Pfam" id="PF17857"/>
    </source>
</evidence>
<feature type="domain" description="Dynein heavy chain AAA module D4" evidence="18">
    <location>
        <begin position="2810"/>
        <end position="2854"/>
    </location>
</feature>
<evidence type="ECO:0000256" key="10">
    <source>
        <dbReference type="ARBA" id="ARBA00023069"/>
    </source>
</evidence>
<dbReference type="InterPro" id="IPR024317">
    <property type="entry name" value="Dynein_heavy_chain_D4_dom"/>
</dbReference>
<dbReference type="Pfam" id="PF17852">
    <property type="entry name" value="Dynein_AAA_lid"/>
    <property type="match status" value="1"/>
</dbReference>
<gene>
    <name evidence="21" type="ORF">XAT740_LOCUS33567</name>
</gene>
<dbReference type="Pfam" id="PF12774">
    <property type="entry name" value="AAA_6"/>
    <property type="match status" value="1"/>
</dbReference>
<keyword evidence="6" id="KW-0547">Nucleotide-binding</keyword>
<keyword evidence="8" id="KW-0243">Dynein</keyword>
<dbReference type="Gene3D" id="1.10.472.130">
    <property type="match status" value="1"/>
</dbReference>
<evidence type="ECO:0000313" key="21">
    <source>
        <dbReference type="EMBL" id="CAF1390325.1"/>
    </source>
</evidence>
<proteinExistence type="inferred from homology"/>
<dbReference type="InterPro" id="IPR027417">
    <property type="entry name" value="P-loop_NTPase"/>
</dbReference>
<evidence type="ECO:0000259" key="17">
    <source>
        <dbReference type="Pfam" id="PF12774"/>
    </source>
</evidence>
<dbReference type="GO" id="GO:0051959">
    <property type="term" value="F:dynein light intermediate chain binding"/>
    <property type="evidence" value="ECO:0007669"/>
    <property type="project" value="InterPro"/>
</dbReference>
<feature type="domain" description="Dynein heavy chain linker" evidence="16">
    <location>
        <begin position="1311"/>
        <end position="1716"/>
    </location>
</feature>
<dbReference type="FunFam" id="3.20.180.20:FF:000001">
    <property type="entry name" value="Dynein axonemal heavy chain 5"/>
    <property type="match status" value="1"/>
</dbReference>
<keyword evidence="9 14" id="KW-0175">Coiled coil</keyword>
<dbReference type="Pfam" id="PF12780">
    <property type="entry name" value="AAA_8"/>
    <property type="match status" value="1"/>
</dbReference>
<dbReference type="InterPro" id="IPR041589">
    <property type="entry name" value="DNAH3_AAA_lid_1"/>
</dbReference>
<dbReference type="InterPro" id="IPR042228">
    <property type="entry name" value="Dynein_linker_3"/>
</dbReference>
<feature type="domain" description="Dynein heavy chain tail" evidence="15">
    <location>
        <begin position="228"/>
        <end position="807"/>
    </location>
</feature>
<name>A0A815KA78_ADIRI</name>
<dbReference type="SUPFAM" id="SSF52540">
    <property type="entry name" value="P-loop containing nucleoside triphosphate hydrolases"/>
    <property type="match status" value="4"/>
</dbReference>
<accession>A0A815KA78</accession>
<evidence type="ECO:0008006" key="23">
    <source>
        <dbReference type="Google" id="ProtNLM"/>
    </source>
</evidence>
<dbReference type="FunFam" id="1.10.8.710:FF:000002">
    <property type="entry name" value="dynein heavy chain 17, axonemal"/>
    <property type="match status" value="1"/>
</dbReference>
<feature type="coiled-coil region" evidence="14">
    <location>
        <begin position="408"/>
        <end position="435"/>
    </location>
</feature>
<evidence type="ECO:0000256" key="6">
    <source>
        <dbReference type="ARBA" id="ARBA00022741"/>
    </source>
</evidence>
<dbReference type="PANTHER" id="PTHR46532">
    <property type="entry name" value="MALE FERTILITY FACTOR KL5"/>
    <property type="match status" value="1"/>
</dbReference>
<dbReference type="Gene3D" id="3.20.180.20">
    <property type="entry name" value="Dynein heavy chain, N-terminal domain 2"/>
    <property type="match status" value="1"/>
</dbReference>
<dbReference type="InterPro" id="IPR013602">
    <property type="entry name" value="Dynein_heavy_linker"/>
</dbReference>
<sequence length="2855" mass="330015">MAEELELNDPRIYFVADYVLKILKLKSDKFGKMYGIEENKQMIHDFFDKPDNQILVIQYTTAGSLQPALTFPTIVKNKSCYFIKKRREPVPKDAILRDVIMYGDLSTSPVEQLSAMIDELLIPILQNPSNNEAWPKVLSQDILRHAMGIKNKVHVLNGQMKGLLNFQLVDFAFLPKFPPVANNGKHESSFHIGKTLLPVPAGTERVTDDMSNDQQENGQASTVDSNLLHAIESVVIEWSHQVQDVLKKDSSQALLDGGSPLPSAEVEFWRSRYNNLLSIHEQLNDPRVKKMAELLRKTNSSYYPAFETLLHDVQDSLDEAKEIDLYLKPVSQHFDGLETTDFGETVPLYPPMFHAICLMWANCKAYRRPARIIVLLQELNNLIMKQASEFMEPLDLFKGEPDESMEKINQTVRALEAYENAYKQYKGNLKNYFKNGEVVKEFDFSPKLVFAKWDLFMARVRIIQDLFHIASEFLRLEKVEIGGTKGKTLTSLVFNIFEQFKDEFETMSNKKYDPLDPSSDEFLVDIEHFKQFLRDMELKLASIINQAFDDSNCLSSQFKLIGMFAPMLERPVIYEAFVRNYDRLTLSVEQEIDEAHQVYERQMAYKQQHGTIELHRNQPPVAGSLAWVDEMKDRIEEPCEAFLKIDYPAKDTYEGKRVIAKRAELIQLLDNFAKSIFNGWSKTVGQAANANLKQNLIIRSPETKLIKTNFDPQLIGVLREVKYMEQTNEGDNKANIPEEAKKMYEENEKFINYVTNLDYTVSSYNKIRMTIHDVEKPLVQKQLDEIDQNLTKAETSLTWATPDIWDYIKATRAEVYDLENRLHKAKADVEQIQRLMSTWQDVPLYKRSEGKSTLLFLDDKEQRLNNRYKEIDETGKKIHALLKENGELFKVENFDTDAWRNYVDYVDKMVLEGFRKIIHCNLMFFMRETDPAQNPDPLFEAQLQLQQPNMVFNPSMDENDKNTFLELVEDLLNTIYKQGSLIPRLASHTKQANYQDALEHMHDLSDIRTEFTDRVNAVITKANEYRAMFNKYAYLWVDDRQEFMRQFLLYGHVLTQEEIDAGGEQGVPQNPPTLQQFKEQVDTYEGIYDEVSKFDDTKILDKWFRVDSRPFKQALLNIAKKWSYMFKQHLMDDVTNSLQELADFIKLHDKGLSVTIKEGDYDLLVSLMAHLGAVREKQPKFDSMFEPMKQKLEFLKNYGQEVHDDVYERLNVLPEKWANTKKLALTVKQQVAPLQTNEVANIRRKVASFDVQQYEFREKFRKEVPYAYDQTLVYKKLDKANAKVTSMEREMQALSNSAALFEVTVPDFKQIKQCRKEIKLLKQLWDYINLVRTQFEDWEKTKWREINAETMDQECKKFAKDIRGLDKEMRAWNAYTGLDDAVKNMMTSLRAVTELQNPAIRERHWHELMQATGVEFAMTDSTTFADLVALRLHQYEDEVKNIVDKAVKEMAMEKVLRELDNTWKSMEFTQEPHTRTKLPLIVVQEELIEVLEENQVQLQNMLTSKYIAHFLKEVTDWQRSLSQADQVIHILLEVQKTWSHLESIFIGSQDIRNQLPEDSRRFDTIDKDFRVIAEENGKDLNVVRCTNREKLNDRLEDIKARLSLCEKALADYLETKRLAFPRFYFVSAADLLDILSNGNEPEKVMRHLTKLFDSMSKLKLTEERGHTTKIATAMWAKDGEFMQFPSSCDLNGQVEVWLNRLLEKQCETVRHHLTEAVGAYEDKARDQWIMDYPAQVALTGSQIWWTVEVCGAFAKLEEGYENALKDFYRKQVSQLNALIGHLLGDLSAGDRQKIMTICTIDVHARDVVTKLITAKCESVNDFMWQCQLRHRWDEKEKDCFANICDAQFRYAHEYLGNQPRLVITPLTDRCYITLTQSLHLIMGGAPAGPAGTGKTETTKDLGRALGIMVYVFNCSEQMDYKSCGNIYKGLAQTGAWGCFDEFNRISVEVLSVIAVQVKTIQDAIREKKLRFSFMGEEIRLNRTVGLFITMNPGYAGRTELPENLKALFRPCAMVVPDFDLISEIMMVAEGFTDARLLARKFITLYSLCKELLSKQDHYDWGLRAIKSVLVVAGSLRRSDPGRPEDQVLMRALRDFNIPKIVTDDMPVFMGLIGDLFPALDVPRKRNLDFEKLIKQATVDLKLQPEDSFILKVVQLQELFEVRHSVFIVGNAGTGKSQIWKVLNRTYHNQKRKPVAIDLNPKAVTNDELFGIINPATREWKDGLFSTTMRDLANVQSDGPKWIVLDGDIDPMWIESLNTVMDDNKVLTLASNERIPLNPTMRLLFEISHLRTATPATVSRAGILYINPADLGWNPQVATWIDTRELTSERANLTILFDKYVPMCLEAVKGRFKKITPIVEGAHIHMLCRLLECMLTPTNTPPDCPKELYELYFVFACVWAFGSALFQDQITDHRLEFSKWWVTEFKSVKFPVQGTVFDYYIDPETKKFEPWTKLVPKFVLDSEMPLQSVLVPTAETTRIRYFMDLLLVKGWPIMLVGNAGCGKTVLINDKLASLNEDWLAVSVPFNFYTTSEMLQGILEKPLEKKAGRNYGPPGSKKIIYFIDDMNMPEVDQYYTCQPHTLLRQHLDYKHWYDRQKLTLKEIHNCQYVSAMNPTAGSFTIDTRLQRHFAVFAVSFPGMEALETIYVGILSQHLAEGFAQTVQKYTLNLVRGALELHRRITASFLPTAIKFHYIFNLRDLSNIFQAILFAKPDAIKTHNDLIRLYLHESERVYCDKLVDRTDIDTFTKLQRDVAKKSFEEIDEEFVFKKPNIFCHFALGVGDPKYMPIDNWPHLQKLLNDALDAYNELNAQMNLVLFEDAMTHVCRINRILEAPRGNALLIGVGGSGKQSLARLAAS</sequence>
<evidence type="ECO:0000256" key="1">
    <source>
        <dbReference type="ARBA" id="ARBA00004430"/>
    </source>
</evidence>
<dbReference type="InterPro" id="IPR026983">
    <property type="entry name" value="DHC"/>
</dbReference>
<dbReference type="FunFam" id="1.10.287.2620:FF:000004">
    <property type="entry name" value="Dynein axonemal heavy chain 17"/>
    <property type="match status" value="1"/>
</dbReference>
<dbReference type="Pfam" id="PF08393">
    <property type="entry name" value="DHC_N2"/>
    <property type="match status" value="1"/>
</dbReference>
<evidence type="ECO:0000256" key="13">
    <source>
        <dbReference type="ARBA" id="ARBA00023273"/>
    </source>
</evidence>
<dbReference type="GO" id="GO:0007018">
    <property type="term" value="P:microtubule-based movement"/>
    <property type="evidence" value="ECO:0007669"/>
    <property type="project" value="InterPro"/>
</dbReference>
<evidence type="ECO:0000256" key="12">
    <source>
        <dbReference type="ARBA" id="ARBA00023212"/>
    </source>
</evidence>
<dbReference type="GO" id="GO:0045505">
    <property type="term" value="F:dynein intermediate chain binding"/>
    <property type="evidence" value="ECO:0007669"/>
    <property type="project" value="InterPro"/>
</dbReference>
<dbReference type="GO" id="GO:0031514">
    <property type="term" value="C:motile cilium"/>
    <property type="evidence" value="ECO:0007669"/>
    <property type="project" value="UniProtKB-ARBA"/>
</dbReference>
<dbReference type="Gene3D" id="3.40.50.300">
    <property type="entry name" value="P-loop containing nucleotide triphosphate hydrolases"/>
    <property type="match status" value="3"/>
</dbReference>
<dbReference type="Gene3D" id="1.10.8.710">
    <property type="match status" value="1"/>
</dbReference>
<keyword evidence="13" id="KW-0966">Cell projection</keyword>
<feature type="domain" description="Dynein heavy chain hydrolytic ATP-binding dynein motor region" evidence="17">
    <location>
        <begin position="1850"/>
        <end position="2176"/>
    </location>
</feature>
<evidence type="ECO:0000256" key="7">
    <source>
        <dbReference type="ARBA" id="ARBA00022840"/>
    </source>
</evidence>
<feature type="coiled-coil region" evidence="14">
    <location>
        <begin position="808"/>
        <end position="835"/>
    </location>
</feature>
<evidence type="ECO:0000256" key="14">
    <source>
        <dbReference type="SAM" id="Coils"/>
    </source>
</evidence>
<evidence type="ECO:0000256" key="4">
    <source>
        <dbReference type="ARBA" id="ARBA00022701"/>
    </source>
</evidence>
<keyword evidence="10" id="KW-0969">Cilium</keyword>
<dbReference type="Gene3D" id="1.20.140.100">
    <property type="entry name" value="Dynein heavy chain, N-terminal domain 2"/>
    <property type="match status" value="1"/>
</dbReference>
<evidence type="ECO:0000256" key="11">
    <source>
        <dbReference type="ARBA" id="ARBA00023175"/>
    </source>
</evidence>
<dbReference type="FunFam" id="1.20.920.30:FF:000003">
    <property type="entry name" value="Dynein axonemal heavy chain 17"/>
    <property type="match status" value="1"/>
</dbReference>
<feature type="non-terminal residue" evidence="21">
    <location>
        <position position="2855"/>
    </location>
</feature>
<keyword evidence="22" id="KW-1185">Reference proteome</keyword>
<comment type="similarity">
    <text evidence="2">Belongs to the dynein heavy chain family.</text>
</comment>
<dbReference type="Gene3D" id="1.20.58.1120">
    <property type="match status" value="1"/>
</dbReference>
<dbReference type="GO" id="GO:0005524">
    <property type="term" value="F:ATP binding"/>
    <property type="evidence" value="ECO:0007669"/>
    <property type="project" value="UniProtKB-KW"/>
</dbReference>
<comment type="caution">
    <text evidence="21">The sequence shown here is derived from an EMBL/GenBank/DDBJ whole genome shotgun (WGS) entry which is preliminary data.</text>
</comment>
<feature type="domain" description="Dynein heavy chain 3 AAA+ lid" evidence="20">
    <location>
        <begin position="2667"/>
        <end position="2765"/>
    </location>
</feature>
<dbReference type="FunFam" id="1.10.472.130:FF:000001">
    <property type="entry name" value="Dynein, axonemal, heavy chain 9"/>
    <property type="match status" value="1"/>
</dbReference>
<dbReference type="Pfam" id="PF12775">
    <property type="entry name" value="AAA_7"/>
    <property type="match status" value="1"/>
</dbReference>
<dbReference type="InterPro" id="IPR013594">
    <property type="entry name" value="Dynein_heavy_tail"/>
</dbReference>
<protein>
    <recommendedName>
        <fullName evidence="23">Dynein beta chain, ciliary</fullName>
    </recommendedName>
</protein>
<keyword evidence="12" id="KW-0206">Cytoskeleton</keyword>
<evidence type="ECO:0000256" key="3">
    <source>
        <dbReference type="ARBA" id="ARBA00022490"/>
    </source>
</evidence>
<dbReference type="PANTHER" id="PTHR46532:SF11">
    <property type="entry name" value="DYNEIN AXONEMAL HEAVY CHAIN 12"/>
    <property type="match status" value="1"/>
</dbReference>
<dbReference type="FunFam" id="3.40.50.300:FF:000219">
    <property type="entry name" value="Dynein axonemal heavy chain 17"/>
    <property type="match status" value="1"/>
</dbReference>
<dbReference type="Gene3D" id="1.20.920.30">
    <property type="match status" value="1"/>
</dbReference>
<dbReference type="FunFam" id="1.20.58.1120:FF:000002">
    <property type="entry name" value="Dynein heavy chain 9, axonemal"/>
    <property type="match status" value="1"/>
</dbReference>
<reference evidence="21" key="1">
    <citation type="submission" date="2021-02" db="EMBL/GenBank/DDBJ databases">
        <authorList>
            <person name="Nowell W R."/>
        </authorList>
    </citation>
    <scope>NUCLEOTIDE SEQUENCE</scope>
</reference>
<organism evidence="21 22">
    <name type="scientific">Adineta ricciae</name>
    <name type="common">Rotifer</name>
    <dbReference type="NCBI Taxonomy" id="249248"/>
    <lineage>
        <taxon>Eukaryota</taxon>
        <taxon>Metazoa</taxon>
        <taxon>Spiralia</taxon>
        <taxon>Gnathifera</taxon>
        <taxon>Rotifera</taxon>
        <taxon>Eurotatoria</taxon>
        <taxon>Bdelloidea</taxon>
        <taxon>Adinetida</taxon>
        <taxon>Adinetidae</taxon>
        <taxon>Adineta</taxon>
    </lineage>
</organism>
<dbReference type="FunFam" id="1.20.140.100:FF:000001">
    <property type="entry name" value="dynein heavy chain 17, axonemal"/>
    <property type="match status" value="1"/>
</dbReference>
<comment type="subcellular location">
    <subcellularLocation>
        <location evidence="1">Cytoplasm</location>
        <location evidence="1">Cytoskeleton</location>
        <location evidence="1">Cilium axoneme</location>
    </subcellularLocation>
</comment>
<dbReference type="InterPro" id="IPR035699">
    <property type="entry name" value="AAA_6"/>
</dbReference>
<keyword evidence="7" id="KW-0067">ATP-binding</keyword>
<evidence type="ECO:0000313" key="22">
    <source>
        <dbReference type="Proteomes" id="UP000663828"/>
    </source>
</evidence>
<evidence type="ECO:0000259" key="18">
    <source>
        <dbReference type="Pfam" id="PF12780"/>
    </source>
</evidence>
<evidence type="ECO:0000259" key="19">
    <source>
        <dbReference type="Pfam" id="PF17852"/>
    </source>
</evidence>
<evidence type="ECO:0000256" key="8">
    <source>
        <dbReference type="ARBA" id="ARBA00023017"/>
    </source>
</evidence>
<evidence type="ECO:0000256" key="5">
    <source>
        <dbReference type="ARBA" id="ARBA00022737"/>
    </source>
</evidence>
<evidence type="ECO:0000256" key="9">
    <source>
        <dbReference type="ARBA" id="ARBA00023054"/>
    </source>
</evidence>